<dbReference type="EMBL" id="JACRSY010000015">
    <property type="protein sequence ID" value="MBC8579981.1"/>
    <property type="molecule type" value="Genomic_DNA"/>
</dbReference>
<dbReference type="NCBIfam" id="NF038032">
    <property type="entry name" value="CehA_McbA_metalo"/>
    <property type="match status" value="1"/>
</dbReference>
<dbReference type="Gene3D" id="3.20.20.140">
    <property type="entry name" value="Metal-dependent hydrolases"/>
    <property type="match status" value="1"/>
</dbReference>
<keyword evidence="4" id="KW-1185">Reference proteome</keyword>
<keyword evidence="1" id="KW-0378">Hydrolase</keyword>
<dbReference type="GO" id="GO:0016798">
    <property type="term" value="F:hydrolase activity, acting on glycosyl bonds"/>
    <property type="evidence" value="ECO:0007669"/>
    <property type="project" value="UniProtKB-KW"/>
</dbReference>
<dbReference type="RefSeq" id="WP_249332878.1">
    <property type="nucleotide sequence ID" value="NZ_JACRSY010000015.1"/>
</dbReference>
<dbReference type="Pfam" id="PF00754">
    <property type="entry name" value="F5_F8_type_C"/>
    <property type="match status" value="1"/>
</dbReference>
<evidence type="ECO:0000313" key="4">
    <source>
        <dbReference type="Proteomes" id="UP000655830"/>
    </source>
</evidence>
<keyword evidence="1" id="KW-0326">Glycosidase</keyword>
<dbReference type="SUPFAM" id="SSF89550">
    <property type="entry name" value="PHP domain-like"/>
    <property type="match status" value="1"/>
</dbReference>
<accession>A0A926IEX4</accession>
<dbReference type="AlphaFoldDB" id="A0A926IEX4"/>
<evidence type="ECO:0000259" key="2">
    <source>
        <dbReference type="SMART" id="SM00481"/>
    </source>
</evidence>
<feature type="domain" description="Polymerase/histidinol phosphatase N-terminal" evidence="2">
    <location>
        <begin position="10"/>
        <end position="102"/>
    </location>
</feature>
<protein>
    <submittedName>
        <fullName evidence="3">CehA/McbA family metallohydrolase</fullName>
    </submittedName>
</protein>
<dbReference type="Gene3D" id="2.60.120.260">
    <property type="entry name" value="Galactose-binding domain-like"/>
    <property type="match status" value="1"/>
</dbReference>
<dbReference type="InterPro" id="IPR008979">
    <property type="entry name" value="Galactose-bd-like_sf"/>
</dbReference>
<dbReference type="InterPro" id="IPR000421">
    <property type="entry name" value="FA58C"/>
</dbReference>
<gene>
    <name evidence="3" type="ORF">H8718_10635</name>
</gene>
<proteinExistence type="predicted"/>
<name>A0A926IEX4_9FIRM</name>
<comment type="caution">
    <text evidence="3">The sequence shown here is derived from an EMBL/GenBank/DDBJ whole genome shotgun (WGS) entry which is preliminary data.</text>
</comment>
<dbReference type="InterPro" id="IPR016195">
    <property type="entry name" value="Pol/histidinol_Pase-like"/>
</dbReference>
<dbReference type="Proteomes" id="UP000655830">
    <property type="component" value="Unassembled WGS sequence"/>
</dbReference>
<dbReference type="SUPFAM" id="SSF49785">
    <property type="entry name" value="Galactose-binding domain-like"/>
    <property type="match status" value="1"/>
</dbReference>
<dbReference type="InterPro" id="IPR003141">
    <property type="entry name" value="Pol/His_phosphatase_N"/>
</dbReference>
<evidence type="ECO:0000256" key="1">
    <source>
        <dbReference type="ARBA" id="ARBA00023295"/>
    </source>
</evidence>
<dbReference type="SMART" id="SM00481">
    <property type="entry name" value="POLIIIAc"/>
    <property type="match status" value="1"/>
</dbReference>
<organism evidence="3 4">
    <name type="scientific">Zhenhengia yiwuensis</name>
    <dbReference type="NCBI Taxonomy" id="2763666"/>
    <lineage>
        <taxon>Bacteria</taxon>
        <taxon>Bacillati</taxon>
        <taxon>Bacillota</taxon>
        <taxon>Clostridia</taxon>
        <taxon>Lachnospirales</taxon>
        <taxon>Lachnospiraceae</taxon>
        <taxon>Zhenhengia</taxon>
    </lineage>
</organism>
<sequence>MKIGLKHYYGDLHTHTGFSDGKGTPKEAFEWAKASKMGDFLAVSDHEGSITMQKWMETLKAADEATDETFVGIASYESGYSEEFRDEDGVAVVNGGELNLFGTDALLVEAGYPTDFKDFYEKLRKHKGAIAFYNHPQEASWPTDKIWNAYDEFGVYEDGIDDYIVGMETSNETSAYNHIHELVYTIALDKGWKFAPYATTDTHSGNWLSGFENRTVVLAESLTRAHIIEAFRKRHVYAVQDKNFQVEFAVNGRIMGSILSPKDHTYHIEVEVLHKEPHEGGAFKRLEIISDYGQVVASCERKDFHMKWNVTLESETARYFFLRVVNEEGKKAWSAPVWTGRKPDEKVEAVKGRRIRPEAMKVIYASSEKDSCKACEILNPDTKTYWESEETSGEIIIDLGEEKELIGIGYRKNYIAYEDKEALAKLMDGYCYEVSKEEQEGYEEVASGRVRNYGSEHYRSFQPIKARYVKIKALNAVEEGHVAVGNIYIYEM</sequence>
<reference evidence="3" key="1">
    <citation type="submission" date="2020-08" db="EMBL/GenBank/DDBJ databases">
        <title>Genome public.</title>
        <authorList>
            <person name="Liu C."/>
            <person name="Sun Q."/>
        </authorList>
    </citation>
    <scope>NUCLEOTIDE SEQUENCE</scope>
    <source>
        <strain evidence="3">NSJ-12</strain>
    </source>
</reference>
<evidence type="ECO:0000313" key="3">
    <source>
        <dbReference type="EMBL" id="MBC8579981.1"/>
    </source>
</evidence>